<evidence type="ECO:0000259" key="2">
    <source>
        <dbReference type="Pfam" id="PF12850"/>
    </source>
</evidence>
<gene>
    <name evidence="3" type="ORF">EV670_1869</name>
</gene>
<dbReference type="EMBL" id="SHKP01000005">
    <property type="protein sequence ID" value="RZU01153.1"/>
    <property type="molecule type" value="Genomic_DNA"/>
</dbReference>
<evidence type="ECO:0000313" key="4">
    <source>
        <dbReference type="Proteomes" id="UP000293671"/>
    </source>
</evidence>
<dbReference type="GO" id="GO:0005737">
    <property type="term" value="C:cytoplasm"/>
    <property type="evidence" value="ECO:0007669"/>
    <property type="project" value="TreeGrafter"/>
</dbReference>
<proteinExistence type="inferred from homology"/>
<accession>A0A4Q7VWY0</accession>
<comment type="similarity">
    <text evidence="1">Belongs to the metallophosphoesterase superfamily. YfcE family.</text>
</comment>
<dbReference type="PIRSF" id="PIRSF000883">
    <property type="entry name" value="Pesterase_MJ0912"/>
    <property type="match status" value="1"/>
</dbReference>
<dbReference type="CDD" id="cd00838">
    <property type="entry name" value="MPP_superfamily"/>
    <property type="match status" value="1"/>
</dbReference>
<dbReference type="InterPro" id="IPR011152">
    <property type="entry name" value="Pesterase_MJ0912"/>
</dbReference>
<dbReference type="OrthoDB" id="9813918at2"/>
<comment type="caution">
    <text evidence="3">The sequence shown here is derived from an EMBL/GenBank/DDBJ whole genome shotgun (WGS) entry which is preliminary data.</text>
</comment>
<sequence>MRLAIVSDIHGNLPALEAVFAEIERASVDAVLNLGDIASGPLWPRETLAWLMARDWPTIAGNHERQLLTQPPERMSPSDAFAAGAITEAQRAWLAALPPTRRFSDAVWCCHGTPASDLVYLLETVTPGFVRGSDPGLRAASDAELRERMGDWAGGPELVLCGHSHVPRAQQCADGPLVLNPGSVGLPAYDDAHPLPHMVECGSPHARWALAERGAGGWSLQLRATVYDHESAARRAEHNGRGDWADALRSGRVGRMEHEIGAMNDGR</sequence>
<dbReference type="Proteomes" id="UP000293671">
    <property type="component" value="Unassembled WGS sequence"/>
</dbReference>
<dbReference type="RefSeq" id="WP_130431562.1">
    <property type="nucleotide sequence ID" value="NZ_SHKP01000005.1"/>
</dbReference>
<dbReference type="Gene3D" id="3.60.21.10">
    <property type="match status" value="1"/>
</dbReference>
<dbReference type="GO" id="GO:0016791">
    <property type="term" value="F:phosphatase activity"/>
    <property type="evidence" value="ECO:0007669"/>
    <property type="project" value="TreeGrafter"/>
</dbReference>
<dbReference type="InterPro" id="IPR024654">
    <property type="entry name" value="Calcineurin-like_PHP_lpxH"/>
</dbReference>
<name>A0A4Q7VWY0_9BURK</name>
<dbReference type="InterPro" id="IPR029052">
    <property type="entry name" value="Metallo-depent_PP-like"/>
</dbReference>
<feature type="domain" description="Calcineurin-like phosphoesterase" evidence="2">
    <location>
        <begin position="1"/>
        <end position="188"/>
    </location>
</feature>
<protein>
    <submittedName>
        <fullName evidence="3">Putative phosphodiesterase</fullName>
    </submittedName>
</protein>
<dbReference type="Pfam" id="PF12850">
    <property type="entry name" value="Metallophos_2"/>
    <property type="match status" value="1"/>
</dbReference>
<evidence type="ECO:0000256" key="1">
    <source>
        <dbReference type="ARBA" id="ARBA00008950"/>
    </source>
</evidence>
<organism evidence="3 4">
    <name type="scientific">Rivibacter subsaxonicus</name>
    <dbReference type="NCBI Taxonomy" id="457575"/>
    <lineage>
        <taxon>Bacteria</taxon>
        <taxon>Pseudomonadati</taxon>
        <taxon>Pseudomonadota</taxon>
        <taxon>Betaproteobacteria</taxon>
        <taxon>Burkholderiales</taxon>
        <taxon>Rivibacter</taxon>
    </lineage>
</organism>
<dbReference type="PANTHER" id="PTHR42850:SF2">
    <property type="entry name" value="BLL5683 PROTEIN"/>
    <property type="match status" value="1"/>
</dbReference>
<reference evidence="3 4" key="1">
    <citation type="submission" date="2019-02" db="EMBL/GenBank/DDBJ databases">
        <title>Genomic Encyclopedia of Type Strains, Phase IV (KMG-IV): sequencing the most valuable type-strain genomes for metagenomic binning, comparative biology and taxonomic classification.</title>
        <authorList>
            <person name="Goeker M."/>
        </authorList>
    </citation>
    <scope>NUCLEOTIDE SEQUENCE [LARGE SCALE GENOMIC DNA]</scope>
    <source>
        <strain evidence="3 4">DSM 19570</strain>
    </source>
</reference>
<dbReference type="AlphaFoldDB" id="A0A4Q7VWY0"/>
<evidence type="ECO:0000313" key="3">
    <source>
        <dbReference type="EMBL" id="RZU01153.1"/>
    </source>
</evidence>
<dbReference type="InterPro" id="IPR050126">
    <property type="entry name" value="Ap4A_hydrolase"/>
</dbReference>
<dbReference type="SUPFAM" id="SSF56300">
    <property type="entry name" value="Metallo-dependent phosphatases"/>
    <property type="match status" value="1"/>
</dbReference>
<keyword evidence="4" id="KW-1185">Reference proteome</keyword>
<dbReference type="PANTHER" id="PTHR42850">
    <property type="entry name" value="METALLOPHOSPHOESTERASE"/>
    <property type="match status" value="1"/>
</dbReference>